<dbReference type="InParanoid" id="A0A0C2TLW2"/>
<dbReference type="PANTHER" id="PTHR12425:SF5">
    <property type="entry name" value="SYNEMBRYN"/>
    <property type="match status" value="1"/>
</dbReference>
<dbReference type="GO" id="GO:0007186">
    <property type="term" value="P:G protein-coupled receptor signaling pathway"/>
    <property type="evidence" value="ECO:0007669"/>
    <property type="project" value="TreeGrafter"/>
</dbReference>
<feature type="region of interest" description="Disordered" evidence="4">
    <location>
        <begin position="578"/>
        <end position="597"/>
    </location>
</feature>
<feature type="region of interest" description="Disordered" evidence="4">
    <location>
        <begin position="519"/>
        <end position="561"/>
    </location>
</feature>
<keyword evidence="3" id="KW-0143">Chaperone</keyword>
<reference evidence="5 6" key="1">
    <citation type="submission" date="2014-04" db="EMBL/GenBank/DDBJ databases">
        <title>Evolutionary Origins and Diversification of the Mycorrhizal Mutualists.</title>
        <authorList>
            <consortium name="DOE Joint Genome Institute"/>
            <consortium name="Mycorrhizal Genomics Consortium"/>
            <person name="Kohler A."/>
            <person name="Kuo A."/>
            <person name="Nagy L.G."/>
            <person name="Floudas D."/>
            <person name="Copeland A."/>
            <person name="Barry K.W."/>
            <person name="Cichocki N."/>
            <person name="Veneault-Fourrey C."/>
            <person name="LaButti K."/>
            <person name="Lindquist E.A."/>
            <person name="Lipzen A."/>
            <person name="Lundell T."/>
            <person name="Morin E."/>
            <person name="Murat C."/>
            <person name="Riley R."/>
            <person name="Ohm R."/>
            <person name="Sun H."/>
            <person name="Tunlid A."/>
            <person name="Henrissat B."/>
            <person name="Grigoriev I.V."/>
            <person name="Hibbett D.S."/>
            <person name="Martin F."/>
        </authorList>
    </citation>
    <scope>NUCLEOTIDE SEQUENCE [LARGE SCALE GENOMIC DNA]</scope>
    <source>
        <strain evidence="5 6">Koide BX008</strain>
    </source>
</reference>
<sequence>MSSFLADYSALSSSSPRSDLTQVLQNIINAPLPFISQSDREELLKLLINDLKNYGPKSRLTNKDAAQAMLALKTLGKDPKGSLYLSSPGNLSTLLSFSSTFKDDPEASGEALRAVANALLLIVKARVTFVSREVGGSTIIATMFEKAATPDQIFILSRILFLCTAEGTPLIRTLVEEKHHGRTIVDIIAAKLDMMITAILSGTKLAREAMTDLLKFTFNLLHHYPKMTESEPQTTEARDEKEAKVIGDFWNSRLDSILPPLLRTFASLPPTFPCPMAAPLTHVIHALITIPISPNLRPYWFGNSSPNHSNSNNTPKSPKSPSSPTSFSRSDSPSRGNQSPVRPSTLDRALSVLSPHRRSSSRPESPAVNIDVLQRATDLLDVSFSHFFPDNVDVDDPSVKERAKRDSPDNSPDALDDLLSPLLVFISRLCIADEQSRIRVRQWIVPDDLDRTSSLESRSDILGRCLRLLGSVYHPRLKDSVGEMLFAMADSNATTLCALFGYGNVAGYLFNKGIMSAPPPNTSTTNPSLTTPGGVQINPITGTTEKPKPNEPEMTEEEKEREMEKLFVLFDRLEKSGNLSRDQNPIRKAIQESKLNT</sequence>
<dbReference type="GO" id="GO:0005085">
    <property type="term" value="F:guanyl-nucleotide exchange factor activity"/>
    <property type="evidence" value="ECO:0007669"/>
    <property type="project" value="UniProtKB-KW"/>
</dbReference>
<keyword evidence="2" id="KW-0344">Guanine-nucleotide releasing factor</keyword>
<dbReference type="HOGENOM" id="CLU_015532_1_0_1"/>
<dbReference type="Proteomes" id="UP000054549">
    <property type="component" value="Unassembled WGS sequence"/>
</dbReference>
<dbReference type="GO" id="GO:0001965">
    <property type="term" value="F:G-protein alpha-subunit binding"/>
    <property type="evidence" value="ECO:0007669"/>
    <property type="project" value="TreeGrafter"/>
</dbReference>
<comment type="similarity">
    <text evidence="1">Belongs to the synembryn family.</text>
</comment>
<dbReference type="OrthoDB" id="5585685at2759"/>
<organism evidence="5 6">
    <name type="scientific">Amanita muscaria (strain Koide BX008)</name>
    <dbReference type="NCBI Taxonomy" id="946122"/>
    <lineage>
        <taxon>Eukaryota</taxon>
        <taxon>Fungi</taxon>
        <taxon>Dikarya</taxon>
        <taxon>Basidiomycota</taxon>
        <taxon>Agaricomycotina</taxon>
        <taxon>Agaricomycetes</taxon>
        <taxon>Agaricomycetidae</taxon>
        <taxon>Agaricales</taxon>
        <taxon>Pluteineae</taxon>
        <taxon>Amanitaceae</taxon>
        <taxon>Amanita</taxon>
    </lineage>
</organism>
<evidence type="ECO:0000256" key="1">
    <source>
        <dbReference type="ARBA" id="ARBA00009049"/>
    </source>
</evidence>
<evidence type="ECO:0000313" key="5">
    <source>
        <dbReference type="EMBL" id="KIL68119.1"/>
    </source>
</evidence>
<gene>
    <name evidence="5" type="ORF">M378DRAFT_72102</name>
</gene>
<evidence type="ECO:0000256" key="2">
    <source>
        <dbReference type="ARBA" id="ARBA00022658"/>
    </source>
</evidence>
<feature type="region of interest" description="Disordered" evidence="4">
    <location>
        <begin position="307"/>
        <end position="347"/>
    </location>
</feature>
<dbReference type="InterPro" id="IPR019318">
    <property type="entry name" value="Gua_nucleotide_exch_fac_Ric8"/>
</dbReference>
<protein>
    <recommendedName>
        <fullName evidence="7">Synembryn-A</fullName>
    </recommendedName>
</protein>
<dbReference type="STRING" id="946122.A0A0C2TLW2"/>
<dbReference type="AlphaFoldDB" id="A0A0C2TLW2"/>
<dbReference type="Pfam" id="PF10165">
    <property type="entry name" value="Ric8"/>
    <property type="match status" value="1"/>
</dbReference>
<keyword evidence="6" id="KW-1185">Reference proteome</keyword>
<name>A0A0C2TLW2_AMAMK</name>
<feature type="compositionally biased region" description="Low complexity" evidence="4">
    <location>
        <begin position="307"/>
        <end position="337"/>
    </location>
</feature>
<dbReference type="PANTHER" id="PTHR12425">
    <property type="entry name" value="SYNEMBRYN"/>
    <property type="match status" value="1"/>
</dbReference>
<evidence type="ECO:0000313" key="6">
    <source>
        <dbReference type="Proteomes" id="UP000054549"/>
    </source>
</evidence>
<proteinExistence type="inferred from homology"/>
<evidence type="ECO:0008006" key="7">
    <source>
        <dbReference type="Google" id="ProtNLM"/>
    </source>
</evidence>
<evidence type="ECO:0000256" key="3">
    <source>
        <dbReference type="ARBA" id="ARBA00023186"/>
    </source>
</evidence>
<dbReference type="EMBL" id="KN818229">
    <property type="protein sequence ID" value="KIL68119.1"/>
    <property type="molecule type" value="Genomic_DNA"/>
</dbReference>
<accession>A0A0C2TLW2</accession>
<evidence type="ECO:0000256" key="4">
    <source>
        <dbReference type="SAM" id="MobiDB-lite"/>
    </source>
</evidence>
<dbReference type="GO" id="GO:0005737">
    <property type="term" value="C:cytoplasm"/>
    <property type="evidence" value="ECO:0007669"/>
    <property type="project" value="TreeGrafter"/>
</dbReference>
<feature type="compositionally biased region" description="Low complexity" evidence="4">
    <location>
        <begin position="522"/>
        <end position="532"/>
    </location>
</feature>